<dbReference type="Gene3D" id="1.10.1740.10">
    <property type="match status" value="1"/>
</dbReference>
<dbReference type="SUPFAM" id="SSF88946">
    <property type="entry name" value="Sigma2 domain of RNA polymerase sigma factors"/>
    <property type="match status" value="1"/>
</dbReference>
<comment type="caution">
    <text evidence="2">The sequence shown here is derived from an EMBL/GenBank/DDBJ whole genome shotgun (WGS) entry which is preliminary data.</text>
</comment>
<sequence length="207" mass="22723">MRARLSPAVYAELLSCARRYGTGREDAEDLLQDALLEAVRVGRHDLAQPSGRAWMHGVLRRRAAFLARTAARRRAREASVVPAPGAPAPRRPPWAFVERLPRAQRQVAVLLSAGYGRGEIAHLLGLRDVALRQRLSALRRAWNAWTADDAGRGLVAAEAPTDVRALGLLRRALRGLLQQRPQARLATLDPDGHPLLVRAHVPAPRGN</sequence>
<dbReference type="Proteomes" id="UP001595892">
    <property type="component" value="Unassembled WGS sequence"/>
</dbReference>
<keyword evidence="3" id="KW-1185">Reference proteome</keyword>
<feature type="domain" description="RNA polymerase sigma-70 region 2" evidence="1">
    <location>
        <begin position="12"/>
        <end position="72"/>
    </location>
</feature>
<dbReference type="InterPro" id="IPR013325">
    <property type="entry name" value="RNA_pol_sigma_r2"/>
</dbReference>
<protein>
    <submittedName>
        <fullName evidence="2">RNA polymerase sigma factor</fullName>
    </submittedName>
</protein>
<evidence type="ECO:0000313" key="3">
    <source>
        <dbReference type="Proteomes" id="UP001595892"/>
    </source>
</evidence>
<dbReference type="EMBL" id="JBHSGG010000006">
    <property type="protein sequence ID" value="MFC4727228.1"/>
    <property type="molecule type" value="Genomic_DNA"/>
</dbReference>
<dbReference type="RefSeq" id="WP_377003251.1">
    <property type="nucleotide sequence ID" value="NZ_JBHSGG010000006.1"/>
</dbReference>
<name>A0ABV9NKG8_9GAMM</name>
<gene>
    <name evidence="2" type="ORF">ACFO3Q_03480</name>
</gene>
<evidence type="ECO:0000313" key="2">
    <source>
        <dbReference type="EMBL" id="MFC4727228.1"/>
    </source>
</evidence>
<dbReference type="InterPro" id="IPR007627">
    <property type="entry name" value="RNA_pol_sigma70_r2"/>
</dbReference>
<proteinExistence type="predicted"/>
<accession>A0ABV9NKG8</accession>
<organism evidence="2 3">
    <name type="scientific">Coralloluteibacterium thermophilum</name>
    <dbReference type="NCBI Taxonomy" id="2707049"/>
    <lineage>
        <taxon>Bacteria</taxon>
        <taxon>Pseudomonadati</taxon>
        <taxon>Pseudomonadota</taxon>
        <taxon>Gammaproteobacteria</taxon>
        <taxon>Lysobacterales</taxon>
        <taxon>Lysobacteraceae</taxon>
        <taxon>Coralloluteibacterium</taxon>
    </lineage>
</organism>
<reference evidence="3" key="1">
    <citation type="journal article" date="2019" name="Int. J. Syst. Evol. Microbiol.">
        <title>The Global Catalogue of Microorganisms (GCM) 10K type strain sequencing project: providing services to taxonomists for standard genome sequencing and annotation.</title>
        <authorList>
            <consortium name="The Broad Institute Genomics Platform"/>
            <consortium name="The Broad Institute Genome Sequencing Center for Infectious Disease"/>
            <person name="Wu L."/>
            <person name="Ma J."/>
        </authorList>
    </citation>
    <scope>NUCLEOTIDE SEQUENCE [LARGE SCALE GENOMIC DNA]</scope>
    <source>
        <strain evidence="3">CGMCC 1.13574</strain>
    </source>
</reference>
<dbReference type="Pfam" id="PF04542">
    <property type="entry name" value="Sigma70_r2"/>
    <property type="match status" value="1"/>
</dbReference>
<evidence type="ECO:0000259" key="1">
    <source>
        <dbReference type="Pfam" id="PF04542"/>
    </source>
</evidence>